<dbReference type="InterPro" id="IPR027417">
    <property type="entry name" value="P-loop_NTPase"/>
</dbReference>
<dbReference type="GO" id="GO:0016301">
    <property type="term" value="F:kinase activity"/>
    <property type="evidence" value="ECO:0007669"/>
    <property type="project" value="UniProtKB-KW"/>
</dbReference>
<name>A0A240U7E4_9BURK</name>
<keyword evidence="1" id="KW-0418">Kinase</keyword>
<dbReference type="EMBL" id="CP021361">
    <property type="protein sequence ID" value="ART53775.1"/>
    <property type="molecule type" value="Genomic_DNA"/>
</dbReference>
<keyword evidence="2" id="KW-1185">Reference proteome</keyword>
<evidence type="ECO:0000313" key="2">
    <source>
        <dbReference type="Proteomes" id="UP000194432"/>
    </source>
</evidence>
<evidence type="ECO:0000313" key="1">
    <source>
        <dbReference type="EMBL" id="ART53775.1"/>
    </source>
</evidence>
<protein>
    <submittedName>
        <fullName evidence="1">HprK-related kinase A</fullName>
    </submittedName>
</protein>
<dbReference type="SUPFAM" id="SSF53795">
    <property type="entry name" value="PEP carboxykinase-like"/>
    <property type="match status" value="1"/>
</dbReference>
<keyword evidence="1" id="KW-0808">Transferase</keyword>
<gene>
    <name evidence="1" type="ORF">CBP34_17685</name>
</gene>
<sequence>MSRPQLDRLLCGEGLGIVIPPFVVRVRSPIPVVADGLERLYSDHLLAPHDGAGFFDFHVAVEARRPWFRPLCVFALDDRQPFTPLAQGEAFALFEWGLNWCVTSHCHQWISLHAAVLERGGRAVVLPAPPGAGKSTLCAALMLRGWRLLSDELTLLEPGSGWVVPSPRPISLKNASIDVILERNPGCVLGPVAHDTQKGTVAHLKVLPESLARAEERALPAWVVFPRYERGAALQVQPRAKATTVVELARNSFNQHVHGRAGFEALVRLVDACDSFDLRYSELDQALAWFDALQPPSPAGVS</sequence>
<accession>A0A240U7E4</accession>
<proteinExistence type="predicted"/>
<dbReference type="AlphaFoldDB" id="A0A240U7E4"/>
<dbReference type="Gene3D" id="3.40.50.300">
    <property type="entry name" value="P-loop containing nucleotide triphosphate hydrolases"/>
    <property type="match status" value="1"/>
</dbReference>
<reference evidence="1 2" key="1">
    <citation type="submission" date="2017-05" db="EMBL/GenBank/DDBJ databases">
        <title>Polyphasic characterization of four soil-derived phenanthrene-degrading Acidovorax strains and proposal of Acidovorax phenanthrenivorans sp. nov.</title>
        <authorList>
            <person name="Singleton D.R."/>
            <person name="Lee J."/>
            <person name="Dickey A.N."/>
            <person name="Stroud A."/>
            <person name="Scholl E.H."/>
            <person name="Wright F.A."/>
            <person name="Aitken M.D."/>
        </authorList>
    </citation>
    <scope>NUCLEOTIDE SEQUENCE [LARGE SCALE GENOMIC DNA]</scope>
    <source>
        <strain evidence="1">NA3</strain>
    </source>
</reference>
<dbReference type="NCBIfam" id="TIGR04352">
    <property type="entry name" value="HprK_rel_A"/>
    <property type="match status" value="1"/>
</dbReference>
<organism evidence="1 2">
    <name type="scientific">Acidovorax carolinensis</name>
    <dbReference type="NCBI Taxonomy" id="553814"/>
    <lineage>
        <taxon>Bacteria</taxon>
        <taxon>Pseudomonadati</taxon>
        <taxon>Pseudomonadota</taxon>
        <taxon>Betaproteobacteria</taxon>
        <taxon>Burkholderiales</taxon>
        <taxon>Comamonadaceae</taxon>
        <taxon>Acidovorax</taxon>
    </lineage>
</organism>
<dbReference type="KEGG" id="acin:CBP34_17685"/>
<dbReference type="Proteomes" id="UP000194432">
    <property type="component" value="Chromosome 1"/>
</dbReference>
<dbReference type="InterPro" id="IPR027600">
    <property type="entry name" value="HprK-rel_A"/>
</dbReference>